<evidence type="ECO:0000313" key="1">
    <source>
        <dbReference type="EMBL" id="KAJ0031343.1"/>
    </source>
</evidence>
<reference evidence="2" key="1">
    <citation type="journal article" date="2023" name="G3 (Bethesda)">
        <title>Genome assembly and association tests identify interacting loci associated with vigor, precocity, and sex in interspecific pistachio rootstocks.</title>
        <authorList>
            <person name="Palmer W."/>
            <person name="Jacygrad E."/>
            <person name="Sagayaradj S."/>
            <person name="Cavanaugh K."/>
            <person name="Han R."/>
            <person name="Bertier L."/>
            <person name="Beede B."/>
            <person name="Kafkas S."/>
            <person name="Golino D."/>
            <person name="Preece J."/>
            <person name="Michelmore R."/>
        </authorList>
    </citation>
    <scope>NUCLEOTIDE SEQUENCE [LARGE SCALE GENOMIC DNA]</scope>
</reference>
<comment type="caution">
    <text evidence="1">The sequence shown here is derived from an EMBL/GenBank/DDBJ whole genome shotgun (WGS) entry which is preliminary data.</text>
</comment>
<keyword evidence="2" id="KW-1185">Reference proteome</keyword>
<dbReference type="EMBL" id="CM047743">
    <property type="protein sequence ID" value="KAJ0031343.1"/>
    <property type="molecule type" value="Genomic_DNA"/>
</dbReference>
<dbReference type="Proteomes" id="UP001163603">
    <property type="component" value="Chromosome 8"/>
</dbReference>
<accession>A0ACC0YAH5</accession>
<gene>
    <name evidence="1" type="ORF">Pint_12609</name>
</gene>
<evidence type="ECO:0000313" key="2">
    <source>
        <dbReference type="Proteomes" id="UP001163603"/>
    </source>
</evidence>
<organism evidence="1 2">
    <name type="scientific">Pistacia integerrima</name>
    <dbReference type="NCBI Taxonomy" id="434235"/>
    <lineage>
        <taxon>Eukaryota</taxon>
        <taxon>Viridiplantae</taxon>
        <taxon>Streptophyta</taxon>
        <taxon>Embryophyta</taxon>
        <taxon>Tracheophyta</taxon>
        <taxon>Spermatophyta</taxon>
        <taxon>Magnoliopsida</taxon>
        <taxon>eudicotyledons</taxon>
        <taxon>Gunneridae</taxon>
        <taxon>Pentapetalae</taxon>
        <taxon>rosids</taxon>
        <taxon>malvids</taxon>
        <taxon>Sapindales</taxon>
        <taxon>Anacardiaceae</taxon>
        <taxon>Pistacia</taxon>
    </lineage>
</organism>
<name>A0ACC0YAH5_9ROSI</name>
<proteinExistence type="predicted"/>
<sequence length="382" mass="42445">MNLSSLLRKTNTREQDQKFLRRRSFDSRQLPSSSSSQKAPISPARRDTIGPVLSERKITVRSTSHSSRTNSSASKMVLDSVSTTSSRTTKGAAVKSQPLPSGSAKKSATSSTNHKKEHNVAPSVDDASSSHTLENETKEEENESEVHEVEEVIKAETEVDEQSDVQKPETVEDVVDVIPRETEVRNNDEKFKSCDISTVSESENAVQPAAPSLIEETVHEEEKSNEVDDVPSTRNIKRRNQKVVDDNENNKTEDQLESTEDAVGDQETEVVEEMEQQGEVEESEEVKAKEEKEQVEEANKDDEVEKTKTKTKQENAPANLVITSKRQDVGQGKKESPTAYNDVIEETASRLLEKRKNKVRALVGAFETVIDYESASTPKGSN</sequence>
<protein>
    <submittedName>
        <fullName evidence="1">Uncharacterized protein</fullName>
    </submittedName>
</protein>